<feature type="domain" description="Secretion system C-terminal sorting" evidence="8">
    <location>
        <begin position="473"/>
        <end position="545"/>
    </location>
</feature>
<dbReference type="InterPro" id="IPR051048">
    <property type="entry name" value="Peptidase_S8/S53_subtilisin"/>
</dbReference>
<sequence length="549" mass="60681">MVGFKLKLLVWVFLFCLPFSGQAQDRYAVHYKYKPQTFHSLEAPQTFLSQSSIDRRMRYGIALDSLDLPVSEQYITMIQPLVQEVLYHSHWLNASVVVANQEAVLALQGFDFVESVVLAAQGFVAEGRLRNPLNEKAGLRFNLRNKLNKEETLFEFQNALLGVQEMHEAGYTGKGLTIAVFDAGFPGVDRIAAFSHLFDNNQIIGTKDFVHVWNDNVYSKNQHGTNVLSLMAANDPGLLQAAAPDAQYILCITEEVPTEFRVEEYNWVKAAEYADSLGVDIINSSLGYWDFDDPEMDYSLEDMDGETALISRGATIAGQKGIMVVTSAGNYGNRGLSSITAPADAKGILSVGATNMGMSRASFSSQGPTVDGRIKPELVTFGQQVWLLRNSGNLSTASGTSFSAPQIAALAAGLWQAKPELNKDQLIELLIKSATQANQPDNFLGYGIPNFVRAYYGPILNIQHPQEMGEWKVYPNPIAGTRLNVKFGNHKSGDFSLMDLQGKLLQKVQVDRINSQEPFEILIPSLPSGVYLVEMQSGSEIKRTKLMKR</sequence>
<feature type="active site" description="Charge relay system" evidence="5">
    <location>
        <position position="182"/>
    </location>
</feature>
<keyword evidence="2 5" id="KW-0645">Protease</keyword>
<feature type="active site" description="Charge relay system" evidence="5">
    <location>
        <position position="401"/>
    </location>
</feature>
<dbReference type="Proteomes" id="UP000004478">
    <property type="component" value="Unassembled WGS sequence"/>
</dbReference>
<dbReference type="PRINTS" id="PR00723">
    <property type="entry name" value="SUBTILISIN"/>
</dbReference>
<dbReference type="InterPro" id="IPR000209">
    <property type="entry name" value="Peptidase_S8/S53_dom"/>
</dbReference>
<evidence type="ECO:0000256" key="1">
    <source>
        <dbReference type="ARBA" id="ARBA00011073"/>
    </source>
</evidence>
<dbReference type="Pfam" id="PF00082">
    <property type="entry name" value="Peptidase_S8"/>
    <property type="match status" value="1"/>
</dbReference>
<dbReference type="InterPro" id="IPR017317">
    <property type="entry name" value="Pept_S8_subtilisin_bacteroid-2"/>
</dbReference>
<comment type="similarity">
    <text evidence="1 5">Belongs to the peptidase S8 family.</text>
</comment>
<protein>
    <submittedName>
        <fullName evidence="9">Major intracellular serine protease</fullName>
        <ecNumber evidence="9">3.4.21.-</ecNumber>
    </submittedName>
</protein>
<feature type="domain" description="Peptidase S8/S53" evidence="7">
    <location>
        <begin position="173"/>
        <end position="447"/>
    </location>
</feature>
<dbReference type="InterPro" id="IPR026444">
    <property type="entry name" value="Secre_tail"/>
</dbReference>
<dbReference type="SUPFAM" id="SSF52743">
    <property type="entry name" value="Subtilisin-like"/>
    <property type="match status" value="1"/>
</dbReference>
<dbReference type="PATRIC" id="fig|1225176.3.peg.2107"/>
<comment type="caution">
    <text evidence="9">The sequence shown here is derived from an EMBL/GenBank/DDBJ whole genome shotgun (WGS) entry which is preliminary data.</text>
</comment>
<dbReference type="AlphaFoldDB" id="K1L3K3"/>
<evidence type="ECO:0000256" key="5">
    <source>
        <dbReference type="PROSITE-ProRule" id="PRU01240"/>
    </source>
</evidence>
<evidence type="ECO:0000259" key="8">
    <source>
        <dbReference type="Pfam" id="PF18962"/>
    </source>
</evidence>
<keyword evidence="4 5" id="KW-0720">Serine protease</keyword>
<dbReference type="PANTHER" id="PTHR43399:SF4">
    <property type="entry name" value="CELL WALL-ASSOCIATED PROTEASE"/>
    <property type="match status" value="1"/>
</dbReference>
<feature type="chain" id="PRO_5003847386" evidence="6">
    <location>
        <begin position="24"/>
        <end position="549"/>
    </location>
</feature>
<evidence type="ECO:0000313" key="10">
    <source>
        <dbReference type="Proteomes" id="UP000004478"/>
    </source>
</evidence>
<keyword evidence="3 5" id="KW-0378">Hydrolase</keyword>
<dbReference type="InterPro" id="IPR015500">
    <property type="entry name" value="Peptidase_S8_subtilisin-rel"/>
</dbReference>
<evidence type="ECO:0000259" key="7">
    <source>
        <dbReference type="Pfam" id="PF00082"/>
    </source>
</evidence>
<dbReference type="Gene3D" id="3.40.50.200">
    <property type="entry name" value="Peptidase S8/S53 domain"/>
    <property type="match status" value="1"/>
</dbReference>
<evidence type="ECO:0000256" key="3">
    <source>
        <dbReference type="ARBA" id="ARBA00022801"/>
    </source>
</evidence>
<dbReference type="EMBL" id="AMGM01000026">
    <property type="protein sequence ID" value="EKB49406.1"/>
    <property type="molecule type" value="Genomic_DNA"/>
</dbReference>
<dbReference type="NCBIfam" id="TIGR04183">
    <property type="entry name" value="Por_Secre_tail"/>
    <property type="match status" value="1"/>
</dbReference>
<dbReference type="InterPro" id="IPR036852">
    <property type="entry name" value="Peptidase_S8/S53_dom_sf"/>
</dbReference>
<dbReference type="InterPro" id="IPR023828">
    <property type="entry name" value="Peptidase_S8_Ser-AS"/>
</dbReference>
<dbReference type="PROSITE" id="PS51892">
    <property type="entry name" value="SUBTILASE"/>
    <property type="match status" value="1"/>
</dbReference>
<dbReference type="PIRSF" id="PIRSF037903">
    <property type="entry name" value="Subtilisin_rel_GFO_2223"/>
    <property type="match status" value="1"/>
</dbReference>
<feature type="signal peptide" evidence="6">
    <location>
        <begin position="1"/>
        <end position="23"/>
    </location>
</feature>
<proteinExistence type="inferred from homology"/>
<dbReference type="GO" id="GO:0006508">
    <property type="term" value="P:proteolysis"/>
    <property type="evidence" value="ECO:0007669"/>
    <property type="project" value="UniProtKB-KW"/>
</dbReference>
<gene>
    <name evidence="9" type="primary">isp</name>
    <name evidence="9" type="ORF">B879_01975</name>
</gene>
<name>K1L3K3_CECL9</name>
<evidence type="ECO:0000256" key="6">
    <source>
        <dbReference type="SAM" id="SignalP"/>
    </source>
</evidence>
<dbReference type="CDD" id="cd07493">
    <property type="entry name" value="Peptidases_S8_9"/>
    <property type="match status" value="1"/>
</dbReference>
<dbReference type="Pfam" id="PF18962">
    <property type="entry name" value="Por_Secre_tail"/>
    <property type="match status" value="1"/>
</dbReference>
<dbReference type="PROSITE" id="PS00138">
    <property type="entry name" value="SUBTILASE_SER"/>
    <property type="match status" value="1"/>
</dbReference>
<dbReference type="RefSeq" id="WP_009185005.1">
    <property type="nucleotide sequence ID" value="NZ_AMGM01000026.1"/>
</dbReference>
<dbReference type="PANTHER" id="PTHR43399">
    <property type="entry name" value="SUBTILISIN-RELATED"/>
    <property type="match status" value="1"/>
</dbReference>
<evidence type="ECO:0000313" key="9">
    <source>
        <dbReference type="EMBL" id="EKB49406.1"/>
    </source>
</evidence>
<reference evidence="9 10" key="1">
    <citation type="journal article" date="2012" name="J. Bacteriol.">
        <title>Draft Genome Sequence of Cecembia lonarensis Strain LW9T, Isolated from Lonar Lake, a Haloalkaline Lake in India.</title>
        <authorList>
            <person name="Shivaji S."/>
            <person name="Ara S."/>
            <person name="Singh A."/>
            <person name="Pinnaka A.K."/>
        </authorList>
    </citation>
    <scope>NUCLEOTIDE SEQUENCE [LARGE SCALE GENOMIC DNA]</scope>
    <source>
        <strain evidence="9 10">LW9</strain>
    </source>
</reference>
<keyword evidence="6" id="KW-0732">Signal</keyword>
<keyword evidence="10" id="KW-1185">Reference proteome</keyword>
<evidence type="ECO:0000256" key="4">
    <source>
        <dbReference type="ARBA" id="ARBA00022825"/>
    </source>
</evidence>
<evidence type="ECO:0000256" key="2">
    <source>
        <dbReference type="ARBA" id="ARBA00022670"/>
    </source>
</evidence>
<feature type="active site" description="Charge relay system" evidence="5">
    <location>
        <position position="223"/>
    </location>
</feature>
<dbReference type="EC" id="3.4.21.-" evidence="9"/>
<dbReference type="OrthoDB" id="9792152at2"/>
<dbReference type="GO" id="GO:0004252">
    <property type="term" value="F:serine-type endopeptidase activity"/>
    <property type="evidence" value="ECO:0007669"/>
    <property type="project" value="UniProtKB-UniRule"/>
</dbReference>
<accession>K1L3K3</accession>
<organism evidence="9 10">
    <name type="scientific">Cecembia lonarensis (strain CCUG 58316 / KCTC 22772 / LW9)</name>
    <dbReference type="NCBI Taxonomy" id="1225176"/>
    <lineage>
        <taxon>Bacteria</taxon>
        <taxon>Pseudomonadati</taxon>
        <taxon>Bacteroidota</taxon>
        <taxon>Cytophagia</taxon>
        <taxon>Cytophagales</taxon>
        <taxon>Cyclobacteriaceae</taxon>
        <taxon>Cecembia</taxon>
    </lineage>
</organism>